<dbReference type="RefSeq" id="WP_057872602.1">
    <property type="nucleotide sequence ID" value="NZ_AZGB01000027.1"/>
</dbReference>
<name>A0A0R1VH35_9LACO</name>
<gene>
    <name evidence="5" type="ORF">FC89_GL002246</name>
</gene>
<sequence length="344" mass="37685">MKKYRVIVWGLGNVGRAAIRMIINSQQLELVGAVDVDPQKIGKDAGEIFGFKKTGISVSDKLDTIIKTVNADVVLDYTPLVRDEKGCFSPSAQEIIHVLQLKQNVITTLPIYFSQATDPQMFNEIDTIAKQNNVSYLPSGLLPGAYASYIPVILAGIMGQVNKIIVQSGEDDQNNTSSWVKVFGYGMDPEKFPHERLTQGIVSYYVSGVYEIGKRLGYTFDEVKTKHDYFTAPTDLHPKFGLVKSGTIYGHRFTMTGVVNGQEKVSLIYVHKICDDLIKEPQIDNKIIINGIPSSLDISINGMMPLDESYATSAAPTVNAIPQVVTGPAGYLQALDLPAIVPVV</sequence>
<evidence type="ECO:0000259" key="3">
    <source>
        <dbReference type="Pfam" id="PF01113"/>
    </source>
</evidence>
<feature type="domain" description="Dihydrodipicolinate reductase N-terminal" evidence="3">
    <location>
        <begin position="5"/>
        <end position="78"/>
    </location>
</feature>
<dbReference type="GO" id="GO:0009089">
    <property type="term" value="P:lysine biosynthetic process via diaminopimelate"/>
    <property type="evidence" value="ECO:0007669"/>
    <property type="project" value="InterPro"/>
</dbReference>
<dbReference type="Proteomes" id="UP000051451">
    <property type="component" value="Unassembled WGS sequence"/>
</dbReference>
<dbReference type="CDD" id="cd24146">
    <property type="entry name" value="nat-AmDH_N_like"/>
    <property type="match status" value="1"/>
</dbReference>
<organism evidence="5 6">
    <name type="scientific">Liquorilactobacillus ghanensis DSM 18630</name>
    <dbReference type="NCBI Taxonomy" id="1423750"/>
    <lineage>
        <taxon>Bacteria</taxon>
        <taxon>Bacillati</taxon>
        <taxon>Bacillota</taxon>
        <taxon>Bacilli</taxon>
        <taxon>Lactobacillales</taxon>
        <taxon>Lactobacillaceae</taxon>
        <taxon>Liquorilactobacillus</taxon>
    </lineage>
</organism>
<keyword evidence="1" id="KW-0521">NADP</keyword>
<dbReference type="InterPro" id="IPR045760">
    <property type="entry name" value="DAP_DH_C"/>
</dbReference>
<reference evidence="5 6" key="1">
    <citation type="journal article" date="2015" name="Genome Announc.">
        <title>Expanding the biotechnology potential of lactobacilli through comparative genomics of 213 strains and associated genera.</title>
        <authorList>
            <person name="Sun Z."/>
            <person name="Harris H.M."/>
            <person name="McCann A."/>
            <person name="Guo C."/>
            <person name="Argimon S."/>
            <person name="Zhang W."/>
            <person name="Yang X."/>
            <person name="Jeffery I.B."/>
            <person name="Cooney J.C."/>
            <person name="Kagawa T.F."/>
            <person name="Liu W."/>
            <person name="Song Y."/>
            <person name="Salvetti E."/>
            <person name="Wrobel A."/>
            <person name="Rasinkangas P."/>
            <person name="Parkhill J."/>
            <person name="Rea M.C."/>
            <person name="O'Sullivan O."/>
            <person name="Ritari J."/>
            <person name="Douillard F.P."/>
            <person name="Paul Ross R."/>
            <person name="Yang R."/>
            <person name="Briner A.E."/>
            <person name="Felis G.E."/>
            <person name="de Vos W.M."/>
            <person name="Barrangou R."/>
            <person name="Klaenhammer T.R."/>
            <person name="Caufield P.W."/>
            <person name="Cui Y."/>
            <person name="Zhang H."/>
            <person name="O'Toole P.W."/>
        </authorList>
    </citation>
    <scope>NUCLEOTIDE SEQUENCE [LARGE SCALE GENOMIC DNA]</scope>
    <source>
        <strain evidence="5 6">DSM 18630</strain>
    </source>
</reference>
<dbReference type="OrthoDB" id="9767616at2"/>
<dbReference type="Pfam" id="PF19328">
    <property type="entry name" value="DAP_DH_C"/>
    <property type="match status" value="1"/>
</dbReference>
<dbReference type="Gene3D" id="3.40.50.720">
    <property type="entry name" value="NAD(P)-binding Rossmann-like Domain"/>
    <property type="match status" value="1"/>
</dbReference>
<evidence type="ECO:0000313" key="5">
    <source>
        <dbReference type="EMBL" id="KRM04559.1"/>
    </source>
</evidence>
<accession>A0A0R1VH35</accession>
<comment type="caution">
    <text evidence="5">The sequence shown here is derived from an EMBL/GenBank/DDBJ whole genome shotgun (WGS) entry which is preliminary data.</text>
</comment>
<evidence type="ECO:0000256" key="1">
    <source>
        <dbReference type="ARBA" id="ARBA00022857"/>
    </source>
</evidence>
<dbReference type="PATRIC" id="fig|1423750.3.peg.2286"/>
<dbReference type="InterPro" id="IPR036291">
    <property type="entry name" value="NAD(P)-bd_dom_sf"/>
</dbReference>
<evidence type="ECO:0000259" key="4">
    <source>
        <dbReference type="Pfam" id="PF19328"/>
    </source>
</evidence>
<dbReference type="InterPro" id="IPR000846">
    <property type="entry name" value="DapB_N"/>
</dbReference>
<dbReference type="Pfam" id="PF01113">
    <property type="entry name" value="DapB_N"/>
    <property type="match status" value="1"/>
</dbReference>
<keyword evidence="6" id="KW-1185">Reference proteome</keyword>
<dbReference type="GeneID" id="98319905"/>
<dbReference type="EMBL" id="AZGB01000027">
    <property type="protein sequence ID" value="KRM04559.1"/>
    <property type="molecule type" value="Genomic_DNA"/>
</dbReference>
<dbReference type="STRING" id="1423750.FC89_GL002246"/>
<dbReference type="GO" id="GO:0008839">
    <property type="term" value="F:4-hydroxy-tetrahydrodipicolinate reductase"/>
    <property type="evidence" value="ECO:0007669"/>
    <property type="project" value="InterPro"/>
</dbReference>
<keyword evidence="2" id="KW-0560">Oxidoreductase</keyword>
<dbReference type="AlphaFoldDB" id="A0A0R1VH35"/>
<feature type="domain" description="2,4-diaminopentanoate dehydrogenase C-terminal" evidence="4">
    <location>
        <begin position="152"/>
        <end position="340"/>
    </location>
</feature>
<evidence type="ECO:0000313" key="6">
    <source>
        <dbReference type="Proteomes" id="UP000051451"/>
    </source>
</evidence>
<proteinExistence type="predicted"/>
<protein>
    <submittedName>
        <fullName evidence="5">Uncharacterized protein</fullName>
    </submittedName>
</protein>
<evidence type="ECO:0000256" key="2">
    <source>
        <dbReference type="ARBA" id="ARBA00023002"/>
    </source>
</evidence>
<dbReference type="SUPFAM" id="SSF51735">
    <property type="entry name" value="NAD(P)-binding Rossmann-fold domains"/>
    <property type="match status" value="1"/>
</dbReference>